<sequence length="256" mass="28524">MGDSQVKNVWNADLYDEKHSFVSAFGRGIVEILDAQEGERILDLGCGTGELANQLHQTGVHIVGMDKSGEMVAKAQAKYPYISFQTGDAAALPFQEEFDAVFSNATLHWVKPPKQALQGIYRSLRHGGRFVAEFGGKGNVQIITDEMVRQLEAAGTALEKEQFPWYFPSIGEYTALMEEAGFQVVFAQHFDRPTPLDGEEGLCNWIHMFAGGMLEHLNPEAKEQVIAKVEEQLKSVLFTKDGWVADYKRIRVVGIK</sequence>
<gene>
    <name evidence="2" type="ORF">NK662_16275</name>
</gene>
<keyword evidence="2" id="KW-0808">Transferase</keyword>
<dbReference type="PANTHER" id="PTHR43861">
    <property type="entry name" value="TRANS-ACONITATE 2-METHYLTRANSFERASE-RELATED"/>
    <property type="match status" value="1"/>
</dbReference>
<organism evidence="2 3">
    <name type="scientific">Ectobacillus ponti</name>
    <dbReference type="NCBI Taxonomy" id="2961894"/>
    <lineage>
        <taxon>Bacteria</taxon>
        <taxon>Bacillati</taxon>
        <taxon>Bacillota</taxon>
        <taxon>Bacilli</taxon>
        <taxon>Bacillales</taxon>
        <taxon>Bacillaceae</taxon>
        <taxon>Ectobacillus</taxon>
    </lineage>
</organism>
<dbReference type="RefSeq" id="WP_254760000.1">
    <property type="nucleotide sequence ID" value="NZ_JANCLT010000009.1"/>
</dbReference>
<keyword evidence="2" id="KW-0489">Methyltransferase</keyword>
<proteinExistence type="predicted"/>
<dbReference type="Gene3D" id="3.40.50.150">
    <property type="entry name" value="Vaccinia Virus protein VP39"/>
    <property type="match status" value="1"/>
</dbReference>
<dbReference type="Proteomes" id="UP001156102">
    <property type="component" value="Unassembled WGS sequence"/>
</dbReference>
<accession>A0AA41XDG0</accession>
<evidence type="ECO:0000313" key="2">
    <source>
        <dbReference type="EMBL" id="MCP8970081.1"/>
    </source>
</evidence>
<dbReference type="SUPFAM" id="SSF53335">
    <property type="entry name" value="S-adenosyl-L-methionine-dependent methyltransferases"/>
    <property type="match status" value="1"/>
</dbReference>
<comment type="caution">
    <text evidence="2">The sequence shown here is derived from an EMBL/GenBank/DDBJ whole genome shotgun (WGS) entry which is preliminary data.</text>
</comment>
<reference evidence="2" key="1">
    <citation type="submission" date="2022-07" db="EMBL/GenBank/DDBJ databases">
        <authorList>
            <person name="Li W.-J."/>
            <person name="Deng Q.-Q."/>
        </authorList>
    </citation>
    <scope>NUCLEOTIDE SEQUENCE</scope>
    <source>
        <strain evidence="2">SYSU M60031</strain>
    </source>
</reference>
<dbReference type="GO" id="GO:0008757">
    <property type="term" value="F:S-adenosylmethionine-dependent methyltransferase activity"/>
    <property type="evidence" value="ECO:0007669"/>
    <property type="project" value="InterPro"/>
</dbReference>
<feature type="domain" description="Methyltransferase type 11" evidence="1">
    <location>
        <begin position="42"/>
        <end position="131"/>
    </location>
</feature>
<dbReference type="InterPro" id="IPR029063">
    <property type="entry name" value="SAM-dependent_MTases_sf"/>
</dbReference>
<keyword evidence="3" id="KW-1185">Reference proteome</keyword>
<dbReference type="AlphaFoldDB" id="A0AA41XDG0"/>
<dbReference type="PANTHER" id="PTHR43861:SF1">
    <property type="entry name" value="TRANS-ACONITATE 2-METHYLTRANSFERASE"/>
    <property type="match status" value="1"/>
</dbReference>
<evidence type="ECO:0000259" key="1">
    <source>
        <dbReference type="Pfam" id="PF08241"/>
    </source>
</evidence>
<dbReference type="GO" id="GO:0032259">
    <property type="term" value="P:methylation"/>
    <property type="evidence" value="ECO:0007669"/>
    <property type="project" value="UniProtKB-KW"/>
</dbReference>
<dbReference type="Pfam" id="PF08241">
    <property type="entry name" value="Methyltransf_11"/>
    <property type="match status" value="1"/>
</dbReference>
<evidence type="ECO:0000313" key="3">
    <source>
        <dbReference type="Proteomes" id="UP001156102"/>
    </source>
</evidence>
<dbReference type="EMBL" id="JANCLT010000009">
    <property type="protein sequence ID" value="MCP8970081.1"/>
    <property type="molecule type" value="Genomic_DNA"/>
</dbReference>
<protein>
    <submittedName>
        <fullName evidence="2">Methyltransferase domain-containing protein</fullName>
    </submittedName>
</protein>
<dbReference type="CDD" id="cd02440">
    <property type="entry name" value="AdoMet_MTases"/>
    <property type="match status" value="1"/>
</dbReference>
<name>A0AA41XDG0_9BACI</name>
<dbReference type="InterPro" id="IPR013216">
    <property type="entry name" value="Methyltransf_11"/>
</dbReference>